<comment type="similarity">
    <text evidence="10">Belongs to the PlsX family.</text>
</comment>
<name>A0A0E4GC71_9FIRM</name>
<dbReference type="InterPro" id="IPR012281">
    <property type="entry name" value="Phospholipid_synth_PlsX-like"/>
</dbReference>
<dbReference type="AlphaFoldDB" id="A0A0E4GC71"/>
<comment type="pathway">
    <text evidence="10">Lipid metabolism; phospholipid metabolism.</text>
</comment>
<dbReference type="GO" id="GO:0043811">
    <property type="term" value="F:phosphate:acyl-[acyl carrier protein] acyltransferase activity"/>
    <property type="evidence" value="ECO:0007669"/>
    <property type="project" value="UniProtKB-UniRule"/>
</dbReference>
<reference evidence="11 12" key="1">
    <citation type="submission" date="2015-03" db="EMBL/GenBank/DDBJ databases">
        <authorList>
            <person name="Murphy D."/>
        </authorList>
    </citation>
    <scope>NUCLEOTIDE SEQUENCE [LARGE SCALE GENOMIC DNA]</scope>
    <source>
        <strain evidence="11 12">OL-4</strain>
    </source>
</reference>
<keyword evidence="2 10" id="KW-0963">Cytoplasm</keyword>
<comment type="function">
    <text evidence="10">Catalyzes the reversible formation of acyl-phosphate (acyl-PO(4)) from acyl-[acyl-carrier-protein] (acyl-ACP). This enzyme utilizes acyl-ACP as fatty acyl donor, but not acyl-CoA.</text>
</comment>
<evidence type="ECO:0000256" key="8">
    <source>
        <dbReference type="ARBA" id="ARBA00024069"/>
    </source>
</evidence>
<accession>A0A0E4GC71</accession>
<dbReference type="EMBL" id="CGIH01000049">
    <property type="protein sequence ID" value="CFY05281.1"/>
    <property type="molecule type" value="Genomic_DNA"/>
</dbReference>
<keyword evidence="6 10" id="KW-0594">Phospholipid biosynthesis</keyword>
<dbReference type="PANTHER" id="PTHR30100:SF1">
    <property type="entry name" value="PHOSPHATE ACYLTRANSFERASE"/>
    <property type="match status" value="1"/>
</dbReference>
<dbReference type="STRING" id="690567.2501"/>
<evidence type="ECO:0000256" key="2">
    <source>
        <dbReference type="ARBA" id="ARBA00022490"/>
    </source>
</evidence>
<dbReference type="SUPFAM" id="SSF53659">
    <property type="entry name" value="Isocitrate/Isopropylmalate dehydrogenase-like"/>
    <property type="match status" value="1"/>
</dbReference>
<evidence type="ECO:0000256" key="7">
    <source>
        <dbReference type="ARBA" id="ARBA00023264"/>
    </source>
</evidence>
<dbReference type="Gene3D" id="3.40.718.10">
    <property type="entry name" value="Isopropylmalate Dehydrogenase"/>
    <property type="match status" value="1"/>
</dbReference>
<dbReference type="NCBIfam" id="TIGR00182">
    <property type="entry name" value="plsX"/>
    <property type="match status" value="1"/>
</dbReference>
<evidence type="ECO:0000256" key="10">
    <source>
        <dbReference type="HAMAP-Rule" id="MF_00019"/>
    </source>
</evidence>
<dbReference type="PIRSF" id="PIRSF002465">
    <property type="entry name" value="Phsphlp_syn_PlsX"/>
    <property type="match status" value="1"/>
</dbReference>
<dbReference type="GO" id="GO:0005737">
    <property type="term" value="C:cytoplasm"/>
    <property type="evidence" value="ECO:0007669"/>
    <property type="project" value="UniProtKB-SubCell"/>
</dbReference>
<dbReference type="EC" id="2.3.1.274" evidence="8 10"/>
<comment type="subunit">
    <text evidence="9 10">Homodimer. Probably interacts with PlsY.</text>
</comment>
<keyword evidence="4 10" id="KW-0808">Transferase</keyword>
<dbReference type="OrthoDB" id="9806408at2"/>
<evidence type="ECO:0000256" key="5">
    <source>
        <dbReference type="ARBA" id="ARBA00023098"/>
    </source>
</evidence>
<dbReference type="InterPro" id="IPR003664">
    <property type="entry name" value="FA_synthesis"/>
</dbReference>
<evidence type="ECO:0000313" key="12">
    <source>
        <dbReference type="Proteomes" id="UP000045545"/>
    </source>
</evidence>
<comment type="catalytic activity">
    <reaction evidence="1 10">
        <text>a fatty acyl-[ACP] + phosphate = an acyl phosphate + holo-[ACP]</text>
        <dbReference type="Rhea" id="RHEA:42292"/>
        <dbReference type="Rhea" id="RHEA-COMP:9685"/>
        <dbReference type="Rhea" id="RHEA-COMP:14125"/>
        <dbReference type="ChEBI" id="CHEBI:43474"/>
        <dbReference type="ChEBI" id="CHEBI:59918"/>
        <dbReference type="ChEBI" id="CHEBI:64479"/>
        <dbReference type="ChEBI" id="CHEBI:138651"/>
        <dbReference type="EC" id="2.3.1.274"/>
    </reaction>
</comment>
<protein>
    <recommendedName>
        <fullName evidence="8 10">Phosphate acyltransferase</fullName>
        <ecNumber evidence="8 10">2.3.1.274</ecNumber>
    </recommendedName>
    <alternativeName>
        <fullName evidence="10">Acyl-ACP phosphotransacylase</fullName>
    </alternativeName>
    <alternativeName>
        <fullName evidence="10">Acyl-[acyl-carrier-protein]--phosphate acyltransferase</fullName>
    </alternativeName>
    <alternativeName>
        <fullName evidence="10">Phosphate-acyl-ACP acyltransferase</fullName>
    </alternativeName>
</protein>
<evidence type="ECO:0000256" key="1">
    <source>
        <dbReference type="ARBA" id="ARBA00001232"/>
    </source>
</evidence>
<dbReference type="UniPathway" id="UPA00085"/>
<organism evidence="11 12">
    <name type="scientific">Syntrophomonas zehnderi OL-4</name>
    <dbReference type="NCBI Taxonomy" id="690567"/>
    <lineage>
        <taxon>Bacteria</taxon>
        <taxon>Bacillati</taxon>
        <taxon>Bacillota</taxon>
        <taxon>Clostridia</taxon>
        <taxon>Eubacteriales</taxon>
        <taxon>Syntrophomonadaceae</taxon>
        <taxon>Syntrophomonas</taxon>
    </lineage>
</organism>
<dbReference type="GO" id="GO:0008654">
    <property type="term" value="P:phospholipid biosynthetic process"/>
    <property type="evidence" value="ECO:0007669"/>
    <property type="project" value="UniProtKB-KW"/>
</dbReference>
<evidence type="ECO:0000256" key="3">
    <source>
        <dbReference type="ARBA" id="ARBA00022516"/>
    </source>
</evidence>
<dbReference type="GO" id="GO:0006633">
    <property type="term" value="P:fatty acid biosynthetic process"/>
    <property type="evidence" value="ECO:0007669"/>
    <property type="project" value="UniProtKB-UniRule"/>
</dbReference>
<comment type="subcellular location">
    <subcellularLocation>
        <location evidence="10">Cytoplasm</location>
    </subcellularLocation>
    <text evidence="10">Associated with the membrane possibly through PlsY.</text>
</comment>
<keyword evidence="12" id="KW-1185">Reference proteome</keyword>
<keyword evidence="5 10" id="KW-0443">Lipid metabolism</keyword>
<evidence type="ECO:0000256" key="4">
    <source>
        <dbReference type="ARBA" id="ARBA00022679"/>
    </source>
</evidence>
<gene>
    <name evidence="10" type="primary">plsX</name>
    <name evidence="11" type="ORF">2501</name>
</gene>
<proteinExistence type="inferred from homology"/>
<evidence type="ECO:0000256" key="6">
    <source>
        <dbReference type="ARBA" id="ARBA00023209"/>
    </source>
</evidence>
<dbReference type="PANTHER" id="PTHR30100">
    <property type="entry name" value="FATTY ACID/PHOSPHOLIPID SYNTHESIS PROTEIN PLSX"/>
    <property type="match status" value="1"/>
</dbReference>
<evidence type="ECO:0000313" key="11">
    <source>
        <dbReference type="EMBL" id="CFY05281.1"/>
    </source>
</evidence>
<keyword evidence="3 10" id="KW-0444">Lipid biosynthesis</keyword>
<evidence type="ECO:0000256" key="9">
    <source>
        <dbReference type="ARBA" id="ARBA00046608"/>
    </source>
</evidence>
<dbReference type="RefSeq" id="WP_046499806.1">
    <property type="nucleotide sequence ID" value="NZ_CGIH01000049.1"/>
</dbReference>
<dbReference type="Proteomes" id="UP000045545">
    <property type="component" value="Unassembled WGS sequence"/>
</dbReference>
<dbReference type="Pfam" id="PF02504">
    <property type="entry name" value="FA_synthesis"/>
    <property type="match status" value="1"/>
</dbReference>
<sequence>MRLAIDVMGGDYAPREIVAGALQWAEQSEDTLLLVGNEYLIKEELQLYQYPTERLEIIPASQVVEMNESPASALRKKKDASIIVATRLIQAGQADAVVSCGSTGAQLAAAIFILGRLEGIDRPPIVASIPNQAGSYSLVVDVGANVDCKATQLLQFALLGKAYASIVMQLGNPRIGLLNNGEEEGKGNSLAIEAYKLLKDQKDLNFVGNIEGRDLFADKCDVIVCDGFIGNIVLKNMEGLAALVAQACIAELGRLPAFFERFDYTRVGGAPLLGVNGVSIVCHGSSKREAVFNGIKTATECVKKDIINQQKIVLQTTV</sequence>
<dbReference type="HAMAP" id="MF_00019">
    <property type="entry name" value="PlsX"/>
    <property type="match status" value="1"/>
</dbReference>
<keyword evidence="7 10" id="KW-1208">Phospholipid metabolism</keyword>